<dbReference type="SUPFAM" id="SSF82866">
    <property type="entry name" value="Multidrug efflux transporter AcrB transmembrane domain"/>
    <property type="match status" value="2"/>
</dbReference>
<evidence type="ECO:0008006" key="4">
    <source>
        <dbReference type="Google" id="ProtNLM"/>
    </source>
</evidence>
<dbReference type="Gene3D" id="1.20.1640.10">
    <property type="entry name" value="Multidrug efflux transporter AcrB transmembrane domain"/>
    <property type="match status" value="2"/>
</dbReference>
<dbReference type="PANTHER" id="PTHR32063:SF24">
    <property type="entry name" value="CATION EFFLUX SYSTEM (ACRB_ACRD_ACRF FAMILY)"/>
    <property type="match status" value="1"/>
</dbReference>
<feature type="transmembrane region" description="Helical" evidence="1">
    <location>
        <begin position="889"/>
        <end position="906"/>
    </location>
</feature>
<dbReference type="InterPro" id="IPR027463">
    <property type="entry name" value="AcrB_DN_DC_subdom"/>
</dbReference>
<name>A0A2M8KVX6_9BACT</name>
<dbReference type="Gene3D" id="3.30.2090.10">
    <property type="entry name" value="Multidrug efflux transporter AcrB TolC docking domain, DN and DC subdomains"/>
    <property type="match status" value="2"/>
</dbReference>
<keyword evidence="1" id="KW-0472">Membrane</keyword>
<evidence type="ECO:0000313" key="2">
    <source>
        <dbReference type="EMBL" id="PJE64084.1"/>
    </source>
</evidence>
<dbReference type="GO" id="GO:0005886">
    <property type="term" value="C:plasma membrane"/>
    <property type="evidence" value="ECO:0007669"/>
    <property type="project" value="TreeGrafter"/>
</dbReference>
<dbReference type="EMBL" id="PFEF01000010">
    <property type="protein sequence ID" value="PJE64084.1"/>
    <property type="molecule type" value="Genomic_DNA"/>
</dbReference>
<feature type="transmembrane region" description="Helical" evidence="1">
    <location>
        <begin position="408"/>
        <end position="433"/>
    </location>
</feature>
<feature type="transmembrane region" description="Helical" evidence="1">
    <location>
        <begin position="940"/>
        <end position="962"/>
    </location>
</feature>
<protein>
    <recommendedName>
        <fullName evidence="4">AcrB/AcrD/AcrF family protein</fullName>
    </recommendedName>
</protein>
<comment type="caution">
    <text evidence="2">The sequence shown here is derived from an EMBL/GenBank/DDBJ whole genome shotgun (WGS) entry which is preliminary data.</text>
</comment>
<dbReference type="PANTHER" id="PTHR32063">
    <property type="match status" value="1"/>
</dbReference>
<dbReference type="PRINTS" id="PR00702">
    <property type="entry name" value="ACRIFLAVINRP"/>
</dbReference>
<feature type="transmembrane region" description="Helical" evidence="1">
    <location>
        <begin position="1017"/>
        <end position="1039"/>
    </location>
</feature>
<organism evidence="2 3">
    <name type="scientific">Candidatus Ryanbacteria bacterium CG10_big_fil_rev_8_21_14_0_10_43_42</name>
    <dbReference type="NCBI Taxonomy" id="1974864"/>
    <lineage>
        <taxon>Bacteria</taxon>
        <taxon>Candidatus Ryaniibacteriota</taxon>
    </lineage>
</organism>
<sequence length="1046" mass="113385">MRVVLKKANTLLFLKKHISMLSIWSFFVQKKSFTYLLVISLVFAGLFSVIAIPKESAPEVQIPIAIVTTVLPGGSADDMEKLVTNTIEERLSSGLDDVKKITSTSGNSVSSIVVEFNADADLEKSIQKVKDEVDIAKRELPGEAEDPVVSEVNFVDQPVLLFSVSSDLPITELIRLADMVEDEIKAIPGVSRVVKSGIPQREVQVIVSKEALNNFGIQITDVVRALSLANSSIPVGDIQVDGIEYAVRFEGDIENTSEIADIAIATGDGRPVYIRDIAFVSDGVSKATSFSRTSIGGSLSEQSVSFAVFKTHGGDVTRLTSAVRERLSDLQETILIDSEVLSSFDTGEFVKDDLKTLSFTGLQTIILVMIILFLAIGWRASLVAGSAIPLSFLIAFIGLSASGNTINFVSLFSLILAVGILVDSAIVVTEGMYKRVAEDGNKVTAAYNTLREFHWPITSGTMTTVAVFAPLFFISGVTGEFIASIPFTIIFVLLASLFVALAIVPLFASIVLRADRQVSTFSAAQEYYFMRLQTWYKKKLLSVLGVRKRERNFIVGIMLLLVVSIAFPITGIVDVIFFPDGDEDFLFVDIEGREGTTLGETDLLARAVEDILIQNDVIASFTTTVGASSSFSESSSSGSRFANMTLILSEDRKKTSLEIVTDLRSDLRNIPHADVRVFQPSGGPPAGAPVLVTFLGDDTVELEAVAIRARDILKGIPGTTEVDSSIRSDGIDFVFRIDRAKAAEAGQSPSSIAGILRTAVHGTTATTIQKNGEDIDVVVKLNVNADYLDPHDTTRTTADAIRFIEVQTQNGPVLLGSFLDTYVEKSTAYIRHEDRKRVASVTSELEDGIVASSIVSAFEEKKDELLLPTGVTMNIGGETEDVDQSFRDMFVALIAGMVLILAILVLQFNSFRYAFYIISVVPFTLIGIFAGLAISRLPLSFPSIMGFIALAGIVVNNSIILIDVMNRLRVAHPSMPIRDVVLEGASSRLRPILLTTLTTVIGIVPLTYASALWAPLAFAIMFGLSFAVLITLVLIPILYDRWPGKI</sequence>
<feature type="transmembrane region" description="Helical" evidence="1">
    <location>
        <begin position="992"/>
        <end position="1011"/>
    </location>
</feature>
<feature type="transmembrane region" description="Helical" evidence="1">
    <location>
        <begin position="357"/>
        <end position="375"/>
    </location>
</feature>
<keyword evidence="1" id="KW-1133">Transmembrane helix</keyword>
<dbReference type="Gene3D" id="3.30.70.1430">
    <property type="entry name" value="Multidrug efflux transporter AcrB pore domain"/>
    <property type="match status" value="2"/>
</dbReference>
<reference evidence="3" key="1">
    <citation type="submission" date="2017-09" db="EMBL/GenBank/DDBJ databases">
        <title>Depth-based differentiation of microbial function through sediment-hosted aquifers and enrichment of novel symbionts in the deep terrestrial subsurface.</title>
        <authorList>
            <person name="Probst A.J."/>
            <person name="Ladd B."/>
            <person name="Jarett J.K."/>
            <person name="Geller-Mcgrath D.E."/>
            <person name="Sieber C.M.K."/>
            <person name="Emerson J.B."/>
            <person name="Anantharaman K."/>
            <person name="Thomas B.C."/>
            <person name="Malmstrom R."/>
            <person name="Stieglmeier M."/>
            <person name="Klingl A."/>
            <person name="Woyke T."/>
            <person name="Ryan C.M."/>
            <person name="Banfield J.F."/>
        </authorList>
    </citation>
    <scope>NUCLEOTIDE SEQUENCE [LARGE SCALE GENOMIC DNA]</scope>
</reference>
<feature type="transmembrane region" description="Helical" evidence="1">
    <location>
        <begin position="913"/>
        <end position="934"/>
    </location>
</feature>
<feature type="transmembrane region" description="Helical" evidence="1">
    <location>
        <begin position="382"/>
        <end position="402"/>
    </location>
</feature>
<feature type="transmembrane region" description="Helical" evidence="1">
    <location>
        <begin position="481"/>
        <end position="512"/>
    </location>
</feature>
<dbReference type="Gene3D" id="3.30.70.1320">
    <property type="entry name" value="Multidrug efflux transporter AcrB pore domain like"/>
    <property type="match status" value="1"/>
</dbReference>
<dbReference type="AlphaFoldDB" id="A0A2M8KVX6"/>
<evidence type="ECO:0000256" key="1">
    <source>
        <dbReference type="SAM" id="Phobius"/>
    </source>
</evidence>
<dbReference type="Pfam" id="PF00873">
    <property type="entry name" value="ACR_tran"/>
    <property type="match status" value="1"/>
</dbReference>
<dbReference type="Proteomes" id="UP000229098">
    <property type="component" value="Unassembled WGS sequence"/>
</dbReference>
<keyword evidence="1" id="KW-0812">Transmembrane</keyword>
<dbReference type="Gene3D" id="3.30.70.1440">
    <property type="entry name" value="Multidrug efflux transporter AcrB pore domain"/>
    <property type="match status" value="1"/>
</dbReference>
<evidence type="ECO:0000313" key="3">
    <source>
        <dbReference type="Proteomes" id="UP000229098"/>
    </source>
</evidence>
<dbReference type="SUPFAM" id="SSF82714">
    <property type="entry name" value="Multidrug efflux transporter AcrB TolC docking domain, DN and DC subdomains"/>
    <property type="match status" value="1"/>
</dbReference>
<dbReference type="GO" id="GO:0042910">
    <property type="term" value="F:xenobiotic transmembrane transporter activity"/>
    <property type="evidence" value="ECO:0007669"/>
    <property type="project" value="TreeGrafter"/>
</dbReference>
<dbReference type="InterPro" id="IPR001036">
    <property type="entry name" value="Acrflvin-R"/>
</dbReference>
<feature type="transmembrane region" description="Helical" evidence="1">
    <location>
        <begin position="553"/>
        <end position="578"/>
    </location>
</feature>
<dbReference type="SUPFAM" id="SSF82693">
    <property type="entry name" value="Multidrug efflux transporter AcrB pore domain, PN1, PN2, PC1 and PC2 subdomains"/>
    <property type="match status" value="3"/>
</dbReference>
<gene>
    <name evidence="2" type="ORF">COU90_04410</name>
</gene>
<proteinExistence type="predicted"/>
<feature type="transmembrane region" description="Helical" evidence="1">
    <location>
        <begin position="453"/>
        <end position="475"/>
    </location>
</feature>
<accession>A0A2M8KVX6</accession>